<organism evidence="6 7">
    <name type="scientific">Neobacillus rhizophilus</name>
    <dbReference type="NCBI Taxonomy" id="2833579"/>
    <lineage>
        <taxon>Bacteria</taxon>
        <taxon>Bacillati</taxon>
        <taxon>Bacillota</taxon>
        <taxon>Bacilli</taxon>
        <taxon>Bacillales</taxon>
        <taxon>Bacillaceae</taxon>
        <taxon>Neobacillus</taxon>
    </lineage>
</organism>
<dbReference type="GO" id="GO:1901605">
    <property type="term" value="P:alpha-amino acid metabolic process"/>
    <property type="evidence" value="ECO:0007669"/>
    <property type="project" value="TreeGrafter"/>
</dbReference>
<dbReference type="Proteomes" id="UP000679749">
    <property type="component" value="Unassembled WGS sequence"/>
</dbReference>
<dbReference type="InterPro" id="IPR015424">
    <property type="entry name" value="PyrdxlP-dep_Trfase"/>
</dbReference>
<dbReference type="AlphaFoldDB" id="A0A942YUV2"/>
<dbReference type="EMBL" id="JAGYPF010000004">
    <property type="protein sequence ID" value="MBS4214393.1"/>
    <property type="molecule type" value="Genomic_DNA"/>
</dbReference>
<dbReference type="InterPro" id="IPR050859">
    <property type="entry name" value="Class-I_PLP-dep_aminotransf"/>
</dbReference>
<keyword evidence="7" id="KW-1185">Reference proteome</keyword>
<evidence type="ECO:0000259" key="5">
    <source>
        <dbReference type="Pfam" id="PF00155"/>
    </source>
</evidence>
<proteinExistence type="predicted"/>
<evidence type="ECO:0000256" key="3">
    <source>
        <dbReference type="ARBA" id="ARBA00022679"/>
    </source>
</evidence>
<evidence type="ECO:0000313" key="6">
    <source>
        <dbReference type="EMBL" id="MBS4214393.1"/>
    </source>
</evidence>
<dbReference type="GO" id="GO:0008483">
    <property type="term" value="F:transaminase activity"/>
    <property type="evidence" value="ECO:0007669"/>
    <property type="project" value="UniProtKB-KW"/>
</dbReference>
<name>A0A942YUV2_9BACI</name>
<reference evidence="6" key="1">
    <citation type="submission" date="2021-05" db="EMBL/GenBank/DDBJ databases">
        <title>Novel Bacillus species.</title>
        <authorList>
            <person name="Liu G."/>
        </authorList>
    </citation>
    <scope>NUCLEOTIDE SEQUENCE</scope>
    <source>
        <strain evidence="6">FJAT-49825</strain>
    </source>
</reference>
<evidence type="ECO:0000256" key="1">
    <source>
        <dbReference type="ARBA" id="ARBA00001933"/>
    </source>
</evidence>
<keyword evidence="2 6" id="KW-0032">Aminotransferase</keyword>
<dbReference type="InterPro" id="IPR015422">
    <property type="entry name" value="PyrdxlP-dep_Trfase_small"/>
</dbReference>
<gene>
    <name evidence="6" type="ORF">KHA99_18260</name>
</gene>
<evidence type="ECO:0000256" key="2">
    <source>
        <dbReference type="ARBA" id="ARBA00022576"/>
    </source>
</evidence>
<comment type="cofactor">
    <cofactor evidence="1">
        <name>pyridoxal 5'-phosphate</name>
        <dbReference type="ChEBI" id="CHEBI:597326"/>
    </cofactor>
</comment>
<dbReference type="PANTHER" id="PTHR42790">
    <property type="entry name" value="AMINOTRANSFERASE"/>
    <property type="match status" value="1"/>
</dbReference>
<dbReference type="GO" id="GO:0030170">
    <property type="term" value="F:pyridoxal phosphate binding"/>
    <property type="evidence" value="ECO:0007669"/>
    <property type="project" value="InterPro"/>
</dbReference>
<dbReference type="InterPro" id="IPR015421">
    <property type="entry name" value="PyrdxlP-dep_Trfase_major"/>
</dbReference>
<keyword evidence="4" id="KW-0663">Pyridoxal phosphate</keyword>
<dbReference type="InterPro" id="IPR004839">
    <property type="entry name" value="Aminotransferase_I/II_large"/>
</dbReference>
<dbReference type="RefSeq" id="WP_213118935.1">
    <property type="nucleotide sequence ID" value="NZ_JAGYPF010000004.1"/>
</dbReference>
<sequence length="400" mass="44816">MKIDSFFPDNVKAALKNDPPGEWMPALPKECIRLSSGYPAPKLVPSGEIKAAAARLLDEEHDLPLHYLGTPRMEKLKQQIQNRLAERDIKVQGDELLITAGACQAIDLIARVLLDENVAVAVEAPTYMEALEIFRNYTNQIISIPIDDQGLRTDELAKVLAGRKSAGLTLPRLLYTIPTFQNPTGTTLSGERRRHLLELAAVYDFLILEDDAYGELSFGESPLTLKALDTEGRVLHVGSLSKVVAPGMRVGWIVGEREFITAFSWFKKDLDHPFSQATMAAYLEKINLDERLAELKTVYRSKSERLAQYIEKYFPESVSWYVPQGGYFVWVKVPGVDTAEMLEKALAAGVSYVPGKFFFANQQEGIEYLRLSFSYESEERMEAGVQILGELIASYLKKTT</sequence>
<feature type="domain" description="Aminotransferase class I/classII large" evidence="5">
    <location>
        <begin position="31"/>
        <end position="385"/>
    </location>
</feature>
<protein>
    <submittedName>
        <fullName evidence="6">PLP-dependent aminotransferase family protein</fullName>
    </submittedName>
</protein>
<dbReference type="PANTHER" id="PTHR42790:SF19">
    <property type="entry name" value="KYNURENINE_ALPHA-AMINOADIPATE AMINOTRANSFERASE, MITOCHONDRIAL"/>
    <property type="match status" value="1"/>
</dbReference>
<dbReference type="SUPFAM" id="SSF53383">
    <property type="entry name" value="PLP-dependent transferases"/>
    <property type="match status" value="1"/>
</dbReference>
<accession>A0A942YUV2</accession>
<dbReference type="Gene3D" id="3.40.640.10">
    <property type="entry name" value="Type I PLP-dependent aspartate aminotransferase-like (Major domain)"/>
    <property type="match status" value="1"/>
</dbReference>
<comment type="caution">
    <text evidence="6">The sequence shown here is derived from an EMBL/GenBank/DDBJ whole genome shotgun (WGS) entry which is preliminary data.</text>
</comment>
<dbReference type="CDD" id="cd00609">
    <property type="entry name" value="AAT_like"/>
    <property type="match status" value="1"/>
</dbReference>
<dbReference type="Pfam" id="PF00155">
    <property type="entry name" value="Aminotran_1_2"/>
    <property type="match status" value="1"/>
</dbReference>
<evidence type="ECO:0000256" key="4">
    <source>
        <dbReference type="ARBA" id="ARBA00022898"/>
    </source>
</evidence>
<evidence type="ECO:0000313" key="7">
    <source>
        <dbReference type="Proteomes" id="UP000679749"/>
    </source>
</evidence>
<dbReference type="Gene3D" id="3.90.1150.10">
    <property type="entry name" value="Aspartate Aminotransferase, domain 1"/>
    <property type="match status" value="1"/>
</dbReference>
<keyword evidence="3" id="KW-0808">Transferase</keyword>